<evidence type="ECO:0000259" key="2">
    <source>
        <dbReference type="PROSITE" id="PS00022"/>
    </source>
</evidence>
<evidence type="ECO:0000313" key="3">
    <source>
        <dbReference type="EMBL" id="CAD7255045.1"/>
    </source>
</evidence>
<dbReference type="PANTHER" id="PTHR24043:SF8">
    <property type="entry name" value="EGF-LIKE DOMAIN-CONTAINING PROTEIN"/>
    <property type="match status" value="1"/>
</dbReference>
<name>A0A7R9FUG3_9CRUS</name>
<dbReference type="InterPro" id="IPR002049">
    <property type="entry name" value="LE_dom"/>
</dbReference>
<feature type="non-terminal residue" evidence="3">
    <location>
        <position position="1"/>
    </location>
</feature>
<reference evidence="3" key="1">
    <citation type="submission" date="2020-11" db="EMBL/GenBank/DDBJ databases">
        <authorList>
            <person name="Tran Van P."/>
        </authorList>
    </citation>
    <scope>NUCLEOTIDE SEQUENCE</scope>
</reference>
<dbReference type="EMBL" id="CAJPEV010016146">
    <property type="protein sequence ID" value="CAG0907291.1"/>
    <property type="molecule type" value="Genomic_DNA"/>
</dbReference>
<dbReference type="Proteomes" id="UP000677054">
    <property type="component" value="Unassembled WGS sequence"/>
</dbReference>
<organism evidence="3">
    <name type="scientific">Darwinula stevensoni</name>
    <dbReference type="NCBI Taxonomy" id="69355"/>
    <lineage>
        <taxon>Eukaryota</taxon>
        <taxon>Metazoa</taxon>
        <taxon>Ecdysozoa</taxon>
        <taxon>Arthropoda</taxon>
        <taxon>Crustacea</taxon>
        <taxon>Oligostraca</taxon>
        <taxon>Ostracoda</taxon>
        <taxon>Podocopa</taxon>
        <taxon>Podocopida</taxon>
        <taxon>Darwinulocopina</taxon>
        <taxon>Darwinuloidea</taxon>
        <taxon>Darwinulidae</taxon>
        <taxon>Darwinula</taxon>
    </lineage>
</organism>
<evidence type="ECO:0000256" key="1">
    <source>
        <dbReference type="ARBA" id="ARBA00022536"/>
    </source>
</evidence>
<dbReference type="InterPro" id="IPR000742">
    <property type="entry name" value="EGF"/>
</dbReference>
<gene>
    <name evidence="3" type="ORF">DSTB1V02_LOCUS14791</name>
</gene>
<sequence length="202" mass="21902">MSKILILRAPTSSCLLRDSCENELHAFWSCEKFQSRSEGGRPGDKCNENCKCKKNAACDPETEKCVCERGWTGDNCDERCLSGSYGRNCELRCPDCRKGNGTFSKIATTWTDGARVETATMVKIAKSALQIDSDGIAKRDATAETVVTVYTSPERVPASVAGRGRNANFLVPKALSAMAASRNATALTDVDATRRMGNASVW</sequence>
<accession>A0A7R9FUG3</accession>
<feature type="domain" description="EGF-like" evidence="2">
    <location>
        <begin position="65"/>
        <end position="76"/>
    </location>
</feature>
<dbReference type="Gene3D" id="2.170.300.10">
    <property type="entry name" value="Tie2 ligand-binding domain superfamily"/>
    <property type="match status" value="1"/>
</dbReference>
<dbReference type="InterPro" id="IPR042635">
    <property type="entry name" value="MEGF10/SREC1/2-like"/>
</dbReference>
<evidence type="ECO:0000313" key="4">
    <source>
        <dbReference type="Proteomes" id="UP000677054"/>
    </source>
</evidence>
<dbReference type="OrthoDB" id="18487at2759"/>
<dbReference type="PANTHER" id="PTHR24043">
    <property type="entry name" value="SCAVENGER RECEPTOR CLASS F"/>
    <property type="match status" value="1"/>
</dbReference>
<dbReference type="GO" id="GO:0005044">
    <property type="term" value="F:scavenger receptor activity"/>
    <property type="evidence" value="ECO:0007669"/>
    <property type="project" value="InterPro"/>
</dbReference>
<keyword evidence="1" id="KW-0245">EGF-like domain</keyword>
<dbReference type="PROSITE" id="PS00022">
    <property type="entry name" value="EGF_1"/>
    <property type="match status" value="1"/>
</dbReference>
<dbReference type="AlphaFoldDB" id="A0A7R9FUG3"/>
<dbReference type="CDD" id="cd00055">
    <property type="entry name" value="EGF_Lam"/>
    <property type="match status" value="1"/>
</dbReference>
<keyword evidence="4" id="KW-1185">Reference proteome</keyword>
<proteinExistence type="predicted"/>
<dbReference type="EMBL" id="LR915664">
    <property type="protein sequence ID" value="CAD7255045.1"/>
    <property type="molecule type" value="Genomic_DNA"/>
</dbReference>
<protein>
    <recommendedName>
        <fullName evidence="2">EGF-like domain-containing protein</fullName>
    </recommendedName>
</protein>